<evidence type="ECO:0000256" key="3">
    <source>
        <dbReference type="ARBA" id="ARBA00022692"/>
    </source>
</evidence>
<comment type="similarity">
    <text evidence="2 9">Belongs to the Tim17/Tim22/Tim23 family.</text>
</comment>
<comment type="subunit">
    <text evidence="9">Component of the TIM22 complex.</text>
</comment>
<evidence type="ECO:0000313" key="11">
    <source>
        <dbReference type="Proteomes" id="UP000499080"/>
    </source>
</evidence>
<dbReference type="PANTHER" id="PTHR14110">
    <property type="entry name" value="MITOCHONDRIAL IMPORT INNER MEMBRANE TRANSLOCASE SUBUNIT TIM22"/>
    <property type="match status" value="1"/>
</dbReference>
<protein>
    <recommendedName>
        <fullName evidence="9">Mitochondrial import inner membrane translocase subunit TIM22</fullName>
    </recommendedName>
</protein>
<keyword evidence="11" id="KW-1185">Reference proteome</keyword>
<dbReference type="GO" id="GO:0042721">
    <property type="term" value="C:TIM22 mitochondrial import inner membrane insertion complex"/>
    <property type="evidence" value="ECO:0007669"/>
    <property type="project" value="UniProtKB-UniRule"/>
</dbReference>
<evidence type="ECO:0000256" key="5">
    <source>
        <dbReference type="ARBA" id="ARBA00022989"/>
    </source>
</evidence>
<dbReference type="GO" id="GO:0008320">
    <property type="term" value="F:protein transmembrane transporter activity"/>
    <property type="evidence" value="ECO:0007669"/>
    <property type="project" value="UniProtKB-UniRule"/>
</dbReference>
<dbReference type="OrthoDB" id="75343at2759"/>
<evidence type="ECO:0000256" key="9">
    <source>
        <dbReference type="RuleBase" id="RU367038"/>
    </source>
</evidence>
<keyword evidence="9" id="KW-0653">Protein transport</keyword>
<evidence type="ECO:0000256" key="1">
    <source>
        <dbReference type="ARBA" id="ARBA00004448"/>
    </source>
</evidence>
<keyword evidence="9" id="KW-0813">Transport</keyword>
<reference evidence="10 11" key="1">
    <citation type="journal article" date="2019" name="Sci. Rep.">
        <title>Orb-weaving spider Araneus ventricosus genome elucidates the spidroin gene catalogue.</title>
        <authorList>
            <person name="Kono N."/>
            <person name="Nakamura H."/>
            <person name="Ohtoshi R."/>
            <person name="Moran D.A.P."/>
            <person name="Shinohara A."/>
            <person name="Yoshida Y."/>
            <person name="Fujiwara M."/>
            <person name="Mori M."/>
            <person name="Tomita M."/>
            <person name="Arakawa K."/>
        </authorList>
    </citation>
    <scope>NUCLEOTIDE SEQUENCE [LARGE SCALE GENOMIC DNA]</scope>
</reference>
<evidence type="ECO:0000313" key="10">
    <source>
        <dbReference type="EMBL" id="GBN35563.1"/>
    </source>
</evidence>
<comment type="function">
    <text evidence="8 9">Essential core component of the TIM22 complex, a complex that mediates the import and insertion of multi-pass transmembrane proteins into the mitochondrial inner membrane. In the TIM22 complex, it constitutes the voltage-activated and signal-gated channel. Forms a twin-pore translocase that uses the membrane potential as external driving force in 2 voltage-dependent steps.</text>
</comment>
<name>A0A4Y2N9F6_ARAVE</name>
<keyword evidence="4 9" id="KW-0999">Mitochondrion inner membrane</keyword>
<accession>A0A4Y2N9F6</accession>
<proteinExistence type="inferred from homology"/>
<keyword evidence="5" id="KW-1133">Transmembrane helix</keyword>
<organism evidence="10 11">
    <name type="scientific">Araneus ventricosus</name>
    <name type="common">Orbweaver spider</name>
    <name type="synonym">Epeira ventricosa</name>
    <dbReference type="NCBI Taxonomy" id="182803"/>
    <lineage>
        <taxon>Eukaryota</taxon>
        <taxon>Metazoa</taxon>
        <taxon>Ecdysozoa</taxon>
        <taxon>Arthropoda</taxon>
        <taxon>Chelicerata</taxon>
        <taxon>Arachnida</taxon>
        <taxon>Araneae</taxon>
        <taxon>Araneomorphae</taxon>
        <taxon>Entelegynae</taxon>
        <taxon>Araneoidea</taxon>
        <taxon>Araneidae</taxon>
        <taxon>Araneus</taxon>
    </lineage>
</organism>
<dbReference type="InterPro" id="IPR039175">
    <property type="entry name" value="TIM22"/>
</dbReference>
<keyword evidence="9" id="KW-0811">Translocation</keyword>
<keyword evidence="6 9" id="KW-0496">Mitochondrion</keyword>
<evidence type="ECO:0000256" key="6">
    <source>
        <dbReference type="ARBA" id="ARBA00023128"/>
    </source>
</evidence>
<evidence type="ECO:0000256" key="4">
    <source>
        <dbReference type="ARBA" id="ARBA00022792"/>
    </source>
</evidence>
<dbReference type="Proteomes" id="UP000499080">
    <property type="component" value="Unassembled WGS sequence"/>
</dbReference>
<dbReference type="PANTHER" id="PTHR14110:SF0">
    <property type="entry name" value="MITOCHONDRIAL IMPORT INNER MEMBRANE TRANSLOCASE SUBUNIT TIM22"/>
    <property type="match status" value="1"/>
</dbReference>
<gene>
    <name evidence="10" type="primary">Timm22</name>
    <name evidence="10" type="ORF">AVEN_157063_1</name>
</gene>
<evidence type="ECO:0000256" key="8">
    <source>
        <dbReference type="ARBA" id="ARBA00024713"/>
    </source>
</evidence>
<sequence length="182" mass="19511">MDSGNNSQTESSKLDFDKLSLLLLDPSKRISDRIILPVSLAGHQFKSKDELRVEAAFESCTFKTITSCAVGFGFGAFMGLISASMDPNTGISPEKQTVKMILKDFKVKTMGYGKNFAIIGALFAAIECNIENHRGRSDWKNGTMAGGITGGLIGLRAGVKAGIFGAAGFAAFSTIIDYYMRS</sequence>
<evidence type="ECO:0000256" key="2">
    <source>
        <dbReference type="ARBA" id="ARBA00008444"/>
    </source>
</evidence>
<dbReference type="GO" id="GO:0045039">
    <property type="term" value="P:protein insertion into mitochondrial inner membrane"/>
    <property type="evidence" value="ECO:0007669"/>
    <property type="project" value="UniProtKB-UniRule"/>
</dbReference>
<dbReference type="Pfam" id="PF02466">
    <property type="entry name" value="Tim17"/>
    <property type="match status" value="1"/>
</dbReference>
<keyword evidence="7" id="KW-0472">Membrane</keyword>
<comment type="caution">
    <text evidence="10">The sequence shown here is derived from an EMBL/GenBank/DDBJ whole genome shotgun (WGS) entry which is preliminary data.</text>
</comment>
<keyword evidence="3" id="KW-0812">Transmembrane</keyword>
<evidence type="ECO:0000256" key="7">
    <source>
        <dbReference type="ARBA" id="ARBA00023136"/>
    </source>
</evidence>
<dbReference type="EMBL" id="BGPR01008714">
    <property type="protein sequence ID" value="GBN35563.1"/>
    <property type="molecule type" value="Genomic_DNA"/>
</dbReference>
<dbReference type="GO" id="GO:0030943">
    <property type="term" value="F:mitochondrion targeting sequence binding"/>
    <property type="evidence" value="ECO:0007669"/>
    <property type="project" value="TreeGrafter"/>
</dbReference>
<dbReference type="AlphaFoldDB" id="A0A4Y2N9F6"/>
<comment type="subcellular location">
    <subcellularLocation>
        <location evidence="1 9">Mitochondrion inner membrane</location>
        <topology evidence="1 9">Multi-pass membrane protein</topology>
    </subcellularLocation>
</comment>